<protein>
    <submittedName>
        <fullName evidence="1">Uncharacterized protein</fullName>
    </submittedName>
</protein>
<name>A0ABX8TC68_9HYPH</name>
<dbReference type="RefSeq" id="WP_219276250.1">
    <property type="nucleotide sequence ID" value="NZ_CP072171.1"/>
</dbReference>
<evidence type="ECO:0000313" key="2">
    <source>
        <dbReference type="Proteomes" id="UP000826513"/>
    </source>
</evidence>
<gene>
    <name evidence="1" type="ORF">J5285_25805</name>
</gene>
<geneLocation type="plasmid" evidence="1 2">
    <name>unnamed2</name>
</geneLocation>
<keyword evidence="1" id="KW-0614">Plasmid</keyword>
<dbReference type="EMBL" id="CP072171">
    <property type="protein sequence ID" value="QYA10844.1"/>
    <property type="molecule type" value="Genomic_DNA"/>
</dbReference>
<evidence type="ECO:0000313" key="1">
    <source>
        <dbReference type="EMBL" id="QYA10844.1"/>
    </source>
</evidence>
<sequence>MSAEAGSSASGLKLDDRIDIQWQKVIDDRDDWSSEIKISDATWEITKTGEKYRFASSYGKIVDDEDRRWITRALEGDGPVVVVSPYVARVNEIQTNDQREPQVIKIEVMTGPDAEAFLRTEKTGEHIDTLKKNWLPILIAIALAWWWFF</sequence>
<keyword evidence="2" id="KW-1185">Reference proteome</keyword>
<dbReference type="Proteomes" id="UP000826513">
    <property type="component" value="Plasmid unnamed2"/>
</dbReference>
<proteinExistence type="predicted"/>
<organism evidence="1 2">
    <name type="scientific">Agrobacterium larrymoorei</name>
    <dbReference type="NCBI Taxonomy" id="160699"/>
    <lineage>
        <taxon>Bacteria</taxon>
        <taxon>Pseudomonadati</taxon>
        <taxon>Pseudomonadota</taxon>
        <taxon>Alphaproteobacteria</taxon>
        <taxon>Hyphomicrobiales</taxon>
        <taxon>Rhizobiaceae</taxon>
        <taxon>Rhizobium/Agrobacterium group</taxon>
        <taxon>Agrobacterium</taxon>
    </lineage>
</organism>
<reference evidence="1 2" key="1">
    <citation type="submission" date="2021-03" db="EMBL/GenBank/DDBJ databases">
        <title>Rapid diversification of plasmids in a genus of pathogenic and nitrogen fixing bacteria.</title>
        <authorList>
            <person name="Weisberg A.J."/>
            <person name="Miller M."/>
            <person name="Ream W."/>
            <person name="Grunwald N.J."/>
            <person name="Chang J.H."/>
        </authorList>
    </citation>
    <scope>NUCLEOTIDE SEQUENCE [LARGE SCALE GENOMIC DNA]</scope>
    <source>
        <strain evidence="1 2">AF3.44</strain>
        <plasmid evidence="1 2">unnamed2</plasmid>
    </source>
</reference>
<accession>A0ABX8TC68</accession>